<reference evidence="2 3" key="1">
    <citation type="submission" date="2018-10" db="EMBL/GenBank/DDBJ databases">
        <title>Ulvibacterium marinum gen. nov., sp. nov., a novel marine bacterium of the family Flavobacteriaceae, isolated from a culture of the green alga Ulva prolifera.</title>
        <authorList>
            <person name="Zhang Z."/>
        </authorList>
    </citation>
    <scope>NUCLEOTIDE SEQUENCE [LARGE SCALE GENOMIC DNA]</scope>
    <source>
        <strain evidence="2 3">CCMM003</strain>
    </source>
</reference>
<keyword evidence="3" id="KW-1185">Reference proteome</keyword>
<keyword evidence="1" id="KW-0472">Membrane</keyword>
<comment type="caution">
    <text evidence="2">The sequence shown here is derived from an EMBL/GenBank/DDBJ whole genome shotgun (WGS) entry which is preliminary data.</text>
</comment>
<keyword evidence="1" id="KW-0812">Transmembrane</keyword>
<dbReference type="OrthoDB" id="675330at2"/>
<sequence>MNTNNSIRILILFLLTTTFFYGQNRPIRDKIKTLKVAFITERLSLTSEEAQVFWPIYNEHEDKIEAIKRKERREIRAKLMNFDELSEKQADALLNDLIALENEKHQLNVNFMEKMSKAITSKKTFLLIKAEEDFKKRLLKEMRDRRRSGG</sequence>
<keyword evidence="1" id="KW-1133">Transmembrane helix</keyword>
<dbReference type="EMBL" id="RBCJ01000002">
    <property type="protein sequence ID" value="RKN81629.1"/>
    <property type="molecule type" value="Genomic_DNA"/>
</dbReference>
<proteinExistence type="predicted"/>
<evidence type="ECO:0000256" key="1">
    <source>
        <dbReference type="SAM" id="Phobius"/>
    </source>
</evidence>
<organism evidence="2 3">
    <name type="scientific">Ulvibacterium marinum</name>
    <dbReference type="NCBI Taxonomy" id="2419782"/>
    <lineage>
        <taxon>Bacteria</taxon>
        <taxon>Pseudomonadati</taxon>
        <taxon>Bacteroidota</taxon>
        <taxon>Flavobacteriia</taxon>
        <taxon>Flavobacteriales</taxon>
        <taxon>Flavobacteriaceae</taxon>
        <taxon>Ulvibacterium</taxon>
    </lineage>
</organism>
<gene>
    <name evidence="2" type="ORF">D7Z94_12030</name>
</gene>
<evidence type="ECO:0008006" key="4">
    <source>
        <dbReference type="Google" id="ProtNLM"/>
    </source>
</evidence>
<protein>
    <recommendedName>
        <fullName evidence="4">Sensor of ECF-type sigma factor</fullName>
    </recommendedName>
</protein>
<dbReference type="Proteomes" id="UP000276603">
    <property type="component" value="Unassembled WGS sequence"/>
</dbReference>
<dbReference type="AlphaFoldDB" id="A0A3B0CBV5"/>
<accession>A0A3B0CBV5</accession>
<name>A0A3B0CBV5_9FLAO</name>
<dbReference type="RefSeq" id="WP_120711783.1">
    <property type="nucleotide sequence ID" value="NZ_RBCJ01000002.1"/>
</dbReference>
<evidence type="ECO:0000313" key="3">
    <source>
        <dbReference type="Proteomes" id="UP000276603"/>
    </source>
</evidence>
<evidence type="ECO:0000313" key="2">
    <source>
        <dbReference type="EMBL" id="RKN81629.1"/>
    </source>
</evidence>
<feature type="transmembrane region" description="Helical" evidence="1">
    <location>
        <begin position="6"/>
        <end position="22"/>
    </location>
</feature>